<sequence>MSYTMEQDRAAKRRRLTTSETNARLLPLRDVLSSCMLNRAEVVALTRTAVQLEQLGLPLKAKTALRGALIPIATPAGVIFRRLQRMERSNKLRVEGPVGSLSMGLLGSAAQTFPLSWVLPSHPSSQQWQQAEAEAAEQRLRGTAVHFTVNEIRFTVMRLLQLAKCHEALECYCRQHQHQQHQQQQQQQQRQQQQQPGSAEPNQPSLAPSSSLPPTAAVVANASHLPLAAPAANSLCPQDHQNQQHQQQQVLLQQMLQDDCLRDELYGILTVLPWSDETWASLTPRMVPWDTTAAEALLAAAGGQGQ</sequence>
<dbReference type="EMBL" id="BMAR01000040">
    <property type="protein sequence ID" value="GFR50673.1"/>
    <property type="molecule type" value="Genomic_DNA"/>
</dbReference>
<keyword evidence="3" id="KW-1185">Reference proteome</keyword>
<evidence type="ECO:0000313" key="2">
    <source>
        <dbReference type="EMBL" id="GFR50673.1"/>
    </source>
</evidence>
<proteinExistence type="predicted"/>
<dbReference type="Proteomes" id="UP001054857">
    <property type="component" value="Unassembled WGS sequence"/>
</dbReference>
<evidence type="ECO:0000313" key="3">
    <source>
        <dbReference type="Proteomes" id="UP001054857"/>
    </source>
</evidence>
<dbReference type="AlphaFoldDB" id="A0AAD3HRP9"/>
<name>A0AAD3HRP9_9CHLO</name>
<protein>
    <submittedName>
        <fullName evidence="2">Uncharacterized protein</fullName>
    </submittedName>
</protein>
<feature type="compositionally biased region" description="Low complexity" evidence="1">
    <location>
        <begin position="204"/>
        <end position="213"/>
    </location>
</feature>
<feature type="compositionally biased region" description="Low complexity" evidence="1">
    <location>
        <begin position="183"/>
        <end position="195"/>
    </location>
</feature>
<comment type="caution">
    <text evidence="2">The sequence shown here is derived from an EMBL/GenBank/DDBJ whole genome shotgun (WGS) entry which is preliminary data.</text>
</comment>
<gene>
    <name evidence="2" type="ORF">Agub_g12925</name>
</gene>
<organism evidence="2 3">
    <name type="scientific">Astrephomene gubernaculifera</name>
    <dbReference type="NCBI Taxonomy" id="47775"/>
    <lineage>
        <taxon>Eukaryota</taxon>
        <taxon>Viridiplantae</taxon>
        <taxon>Chlorophyta</taxon>
        <taxon>core chlorophytes</taxon>
        <taxon>Chlorophyceae</taxon>
        <taxon>CS clade</taxon>
        <taxon>Chlamydomonadales</taxon>
        <taxon>Astrephomenaceae</taxon>
        <taxon>Astrephomene</taxon>
    </lineage>
</organism>
<reference evidence="2 3" key="1">
    <citation type="journal article" date="2021" name="Sci. Rep.">
        <title>Genome sequencing of the multicellular alga Astrephomene provides insights into convergent evolution of germ-soma differentiation.</title>
        <authorList>
            <person name="Yamashita S."/>
            <person name="Yamamoto K."/>
            <person name="Matsuzaki R."/>
            <person name="Suzuki S."/>
            <person name="Yamaguchi H."/>
            <person name="Hirooka S."/>
            <person name="Minakuchi Y."/>
            <person name="Miyagishima S."/>
            <person name="Kawachi M."/>
            <person name="Toyoda A."/>
            <person name="Nozaki H."/>
        </authorList>
    </citation>
    <scope>NUCLEOTIDE SEQUENCE [LARGE SCALE GENOMIC DNA]</scope>
    <source>
        <strain evidence="2 3">NIES-4017</strain>
    </source>
</reference>
<accession>A0AAD3HRP9</accession>
<feature type="region of interest" description="Disordered" evidence="1">
    <location>
        <begin position="183"/>
        <end position="213"/>
    </location>
</feature>
<feature type="non-terminal residue" evidence="2">
    <location>
        <position position="1"/>
    </location>
</feature>
<evidence type="ECO:0000256" key="1">
    <source>
        <dbReference type="SAM" id="MobiDB-lite"/>
    </source>
</evidence>